<dbReference type="Gene3D" id="3.40.190.150">
    <property type="entry name" value="Bordetella uptake gene, domain 1"/>
    <property type="match status" value="1"/>
</dbReference>
<dbReference type="SUPFAM" id="SSF53850">
    <property type="entry name" value="Periplasmic binding protein-like II"/>
    <property type="match status" value="1"/>
</dbReference>
<evidence type="ECO:0000256" key="1">
    <source>
        <dbReference type="ARBA" id="ARBA00006987"/>
    </source>
</evidence>
<evidence type="ECO:0000256" key="2">
    <source>
        <dbReference type="SAM" id="SignalP"/>
    </source>
</evidence>
<protein>
    <submittedName>
        <fullName evidence="3">Tripartite tricarboxylate transporter substrate binding protein</fullName>
    </submittedName>
</protein>
<dbReference type="PANTHER" id="PTHR42928:SF5">
    <property type="entry name" value="BLR1237 PROTEIN"/>
    <property type="match status" value="1"/>
</dbReference>
<dbReference type="Gene3D" id="3.40.190.10">
    <property type="entry name" value="Periplasmic binding protein-like II"/>
    <property type="match status" value="1"/>
</dbReference>
<sequence length="324" mass="33415">MKPLFMLFGALAATFSIATQAQDPAASYPSRPVRVIVPFPAGGASDIVARLVAERAAAATGQPWVVDNKPGAGATIGGVMVAKAAPDGYTLLLGAAGPLSMSPHISTVPYDVEKQFVALASVASVPNLVAVHPSLPAANLSQLVALARSKPGQLNYGSAGNGTTAHMAGELLKSQAGVDITHIPYKGTSAAVVDLVAGQIQMTIDNLPALLPYVQSGQLRALAVTSPTRSAAAPSVPTSAEAGMPDFVVRGWFGFFAPAGTPQGVVDKLSAMLVRMAGEPQMQEALRKVGAEPDIRDSAQFAAYVRQENLRWKAVADKAGLRVD</sequence>
<proteinExistence type="inferred from homology"/>
<reference evidence="4" key="1">
    <citation type="journal article" date="2019" name="Int. J. Syst. Evol. Microbiol.">
        <title>The Global Catalogue of Microorganisms (GCM) 10K type strain sequencing project: providing services to taxonomists for standard genome sequencing and annotation.</title>
        <authorList>
            <consortium name="The Broad Institute Genomics Platform"/>
            <consortium name="The Broad Institute Genome Sequencing Center for Infectious Disease"/>
            <person name="Wu L."/>
            <person name="Ma J."/>
        </authorList>
    </citation>
    <scope>NUCLEOTIDE SEQUENCE [LARGE SCALE GENOMIC DNA]</scope>
    <source>
        <strain evidence="4">JCM 17666</strain>
    </source>
</reference>
<dbReference type="RefSeq" id="WP_345250511.1">
    <property type="nucleotide sequence ID" value="NZ_BAABFO010000013.1"/>
</dbReference>
<evidence type="ECO:0000313" key="3">
    <source>
        <dbReference type="EMBL" id="GAA4335309.1"/>
    </source>
</evidence>
<keyword evidence="4" id="KW-1185">Reference proteome</keyword>
<name>A0ABP8H7J2_9BURK</name>
<feature type="chain" id="PRO_5047122603" evidence="2">
    <location>
        <begin position="22"/>
        <end position="324"/>
    </location>
</feature>
<gene>
    <name evidence="3" type="ORF">GCM10023144_28440</name>
</gene>
<dbReference type="PIRSF" id="PIRSF017082">
    <property type="entry name" value="YflP"/>
    <property type="match status" value="1"/>
</dbReference>
<dbReference type="EMBL" id="BAABFO010000013">
    <property type="protein sequence ID" value="GAA4335309.1"/>
    <property type="molecule type" value="Genomic_DNA"/>
</dbReference>
<dbReference type="PANTHER" id="PTHR42928">
    <property type="entry name" value="TRICARBOXYLATE-BINDING PROTEIN"/>
    <property type="match status" value="1"/>
</dbReference>
<dbReference type="InterPro" id="IPR042100">
    <property type="entry name" value="Bug_dom1"/>
</dbReference>
<organism evidence="3 4">
    <name type="scientific">Pigmentiphaga soli</name>
    <dbReference type="NCBI Taxonomy" id="1007095"/>
    <lineage>
        <taxon>Bacteria</taxon>
        <taxon>Pseudomonadati</taxon>
        <taxon>Pseudomonadota</taxon>
        <taxon>Betaproteobacteria</taxon>
        <taxon>Burkholderiales</taxon>
        <taxon>Alcaligenaceae</taxon>
        <taxon>Pigmentiphaga</taxon>
    </lineage>
</organism>
<dbReference type="CDD" id="cd07012">
    <property type="entry name" value="PBP2_Bug_TTT"/>
    <property type="match status" value="1"/>
</dbReference>
<feature type="signal peptide" evidence="2">
    <location>
        <begin position="1"/>
        <end position="21"/>
    </location>
</feature>
<evidence type="ECO:0000313" key="4">
    <source>
        <dbReference type="Proteomes" id="UP001501671"/>
    </source>
</evidence>
<dbReference type="InterPro" id="IPR005064">
    <property type="entry name" value="BUG"/>
</dbReference>
<keyword evidence="2" id="KW-0732">Signal</keyword>
<dbReference type="Pfam" id="PF03401">
    <property type="entry name" value="TctC"/>
    <property type="match status" value="1"/>
</dbReference>
<dbReference type="Proteomes" id="UP001501671">
    <property type="component" value="Unassembled WGS sequence"/>
</dbReference>
<comment type="caution">
    <text evidence="3">The sequence shown here is derived from an EMBL/GenBank/DDBJ whole genome shotgun (WGS) entry which is preliminary data.</text>
</comment>
<accession>A0ABP8H7J2</accession>
<comment type="similarity">
    <text evidence="1">Belongs to the UPF0065 (bug) family.</text>
</comment>